<organism evidence="2 3">
    <name type="scientific">Burkholderia mayonis</name>
    <dbReference type="NCBI Taxonomy" id="1385591"/>
    <lineage>
        <taxon>Bacteria</taxon>
        <taxon>Pseudomonadati</taxon>
        <taxon>Pseudomonadota</taxon>
        <taxon>Betaproteobacteria</taxon>
        <taxon>Burkholderiales</taxon>
        <taxon>Burkholderiaceae</taxon>
        <taxon>Burkholderia</taxon>
        <taxon>pseudomallei group</taxon>
    </lineage>
</organism>
<gene>
    <name evidence="2" type="ORF">WS71_23375</name>
</gene>
<proteinExistence type="predicted"/>
<reference evidence="2 3" key="1">
    <citation type="submission" date="2015-12" db="EMBL/GenBank/DDBJ databases">
        <title>Diversity of Burkholderia near neighbor genomes.</title>
        <authorList>
            <person name="Sahl J."/>
            <person name="Wagner D."/>
            <person name="Keim P."/>
        </authorList>
    </citation>
    <scope>NUCLEOTIDE SEQUENCE [LARGE SCALE GENOMIC DNA]</scope>
    <source>
        <strain evidence="2 3">BDU8</strain>
    </source>
</reference>
<dbReference type="PROSITE" id="PS50075">
    <property type="entry name" value="CARRIER"/>
    <property type="match status" value="1"/>
</dbReference>
<dbReference type="EMBL" id="CP013389">
    <property type="protein sequence ID" value="AOJ10173.1"/>
    <property type="molecule type" value="Genomic_DNA"/>
</dbReference>
<feature type="domain" description="Carrier" evidence="1">
    <location>
        <begin position="10"/>
        <end position="85"/>
    </location>
</feature>
<dbReference type="Pfam" id="PF00550">
    <property type="entry name" value="PP-binding"/>
    <property type="match status" value="1"/>
</dbReference>
<evidence type="ECO:0000259" key="1">
    <source>
        <dbReference type="PROSITE" id="PS50075"/>
    </source>
</evidence>
<dbReference type="AlphaFoldDB" id="A0A1B4G2S3"/>
<dbReference type="SUPFAM" id="SSF47336">
    <property type="entry name" value="ACP-like"/>
    <property type="match status" value="1"/>
</dbReference>
<dbReference type="InterPro" id="IPR009081">
    <property type="entry name" value="PP-bd_ACP"/>
</dbReference>
<protein>
    <submittedName>
        <fullName evidence="2">BapB protein</fullName>
    </submittedName>
</protein>
<dbReference type="RefSeq" id="WP_066484273.1">
    <property type="nucleotide sequence ID" value="NZ_CP013389.1"/>
</dbReference>
<sequence>MTADSRPSDAAALAAAKTLLAGMLAVPEAKIAPEQRLLEDLAMDSLELIELAMALDEGWNIQLDRARLADVATVADVAALLGAAARPDGAGEA</sequence>
<dbReference type="Gene3D" id="1.10.1200.10">
    <property type="entry name" value="ACP-like"/>
    <property type="match status" value="1"/>
</dbReference>
<dbReference type="InterPro" id="IPR036736">
    <property type="entry name" value="ACP-like_sf"/>
</dbReference>
<evidence type="ECO:0000313" key="2">
    <source>
        <dbReference type="EMBL" id="AOJ10173.1"/>
    </source>
</evidence>
<name>A0A1B4G2S3_9BURK</name>
<evidence type="ECO:0000313" key="3">
    <source>
        <dbReference type="Proteomes" id="UP000067711"/>
    </source>
</evidence>
<dbReference type="Proteomes" id="UP000067711">
    <property type="component" value="Chromosome 1"/>
</dbReference>
<accession>A0A1B4G2S3</accession>